<dbReference type="OrthoDB" id="440455at2759"/>
<dbReference type="AlphaFoldDB" id="A0A1E5VN07"/>
<protein>
    <submittedName>
        <fullName evidence="1">Uncharacterized protein</fullName>
    </submittedName>
</protein>
<organism evidence="1 2">
    <name type="scientific">Dichanthelium oligosanthes</name>
    <dbReference type="NCBI Taxonomy" id="888268"/>
    <lineage>
        <taxon>Eukaryota</taxon>
        <taxon>Viridiplantae</taxon>
        <taxon>Streptophyta</taxon>
        <taxon>Embryophyta</taxon>
        <taxon>Tracheophyta</taxon>
        <taxon>Spermatophyta</taxon>
        <taxon>Magnoliopsida</taxon>
        <taxon>Liliopsida</taxon>
        <taxon>Poales</taxon>
        <taxon>Poaceae</taxon>
        <taxon>PACMAD clade</taxon>
        <taxon>Panicoideae</taxon>
        <taxon>Panicodae</taxon>
        <taxon>Paniceae</taxon>
        <taxon>Dichantheliinae</taxon>
        <taxon>Dichanthelium</taxon>
    </lineage>
</organism>
<reference evidence="1 2" key="1">
    <citation type="submission" date="2016-09" db="EMBL/GenBank/DDBJ databases">
        <title>The draft genome of Dichanthelium oligosanthes: A C3 panicoid grass species.</title>
        <authorList>
            <person name="Studer A.J."/>
            <person name="Schnable J.C."/>
            <person name="Brutnell T.P."/>
        </authorList>
    </citation>
    <scope>NUCLEOTIDE SEQUENCE [LARGE SCALE GENOMIC DNA]</scope>
    <source>
        <strain evidence="2">cv. Kellogg 1175</strain>
        <tissue evidence="1">Leaf</tissue>
    </source>
</reference>
<dbReference type="EMBL" id="LWDX02034517">
    <property type="protein sequence ID" value="OEL26511.1"/>
    <property type="molecule type" value="Genomic_DNA"/>
</dbReference>
<accession>A0A1E5VN07</accession>
<name>A0A1E5VN07_9POAL</name>
<comment type="caution">
    <text evidence="1">The sequence shown here is derived from an EMBL/GenBank/DDBJ whole genome shotgun (WGS) entry which is preliminary data.</text>
</comment>
<evidence type="ECO:0000313" key="1">
    <source>
        <dbReference type="EMBL" id="OEL26511.1"/>
    </source>
</evidence>
<gene>
    <name evidence="1" type="ORF">BAE44_0012468</name>
</gene>
<sequence length="200" mass="21731">MAANSDEKARALEQCERDLDLAIERLVNLRLDPEDDAGEGAGPDDTNNAAAHHALAPAPAEKQSAVAVASGGGSSGSVEWVERLMEEMSSAGAMGDARARAARLLEDFGASVAAAASRAERKLRDVALRENVVLKKAVLVQYRLDKEKEAAHRELQRQLAGCQQRVRNLETDNYALSMYLRRAQPQRPGSITGRFHPEVF</sequence>
<evidence type="ECO:0000313" key="2">
    <source>
        <dbReference type="Proteomes" id="UP000095767"/>
    </source>
</evidence>
<dbReference type="PANTHER" id="PTHR31245">
    <property type="entry name" value="UBIQUITIN SYSTEM COMPONENT CUE PROTEIN"/>
    <property type="match status" value="1"/>
</dbReference>
<dbReference type="STRING" id="888268.A0A1E5VN07"/>
<proteinExistence type="predicted"/>
<dbReference type="Proteomes" id="UP000095767">
    <property type="component" value="Unassembled WGS sequence"/>
</dbReference>
<dbReference type="PANTHER" id="PTHR31245:SF28">
    <property type="entry name" value="OS01G0610000 PROTEIN"/>
    <property type="match status" value="1"/>
</dbReference>
<keyword evidence="2" id="KW-1185">Reference proteome</keyword>